<geneLocation type="plasmid" evidence="2">
    <name>pthaf100_a</name>
</geneLocation>
<proteinExistence type="predicted"/>
<dbReference type="EMBL" id="CP045351">
    <property type="protein sequence ID" value="QFT27720.1"/>
    <property type="molecule type" value="Genomic_DNA"/>
</dbReference>
<accession>A0A5P9CNC3</accession>
<sequence length="109" mass="11890">MVDSISSVAGTYTLPQQSVSRASLEALFDKHIQEPVKPVGEDLLESAFDFGSKVDKHYDETLTRATEDLSVVDYGDLQSEINGLVLNTLTSATFVGKFTQGFDKLLSSQ</sequence>
<dbReference type="Proteomes" id="UP000326936">
    <property type="component" value="Plasmid pTHAF100_a"/>
</dbReference>
<keyword evidence="2" id="KW-1185">Reference proteome</keyword>
<keyword evidence="1" id="KW-0614">Plasmid</keyword>
<evidence type="ECO:0000313" key="1">
    <source>
        <dbReference type="EMBL" id="QFT27720.1"/>
    </source>
</evidence>
<name>A0A5P9CNC3_9VIBR</name>
<dbReference type="AlphaFoldDB" id="A0A5P9CNC3"/>
<evidence type="ECO:0000313" key="2">
    <source>
        <dbReference type="Proteomes" id="UP000326936"/>
    </source>
</evidence>
<dbReference type="KEGG" id="vaq:FIV01_15135"/>
<gene>
    <name evidence="1" type="ORF">FIV01_15135</name>
</gene>
<organism evidence="1 2">
    <name type="scientific">Vibrio aquimaris</name>
    <dbReference type="NCBI Taxonomy" id="2587862"/>
    <lineage>
        <taxon>Bacteria</taxon>
        <taxon>Pseudomonadati</taxon>
        <taxon>Pseudomonadota</taxon>
        <taxon>Gammaproteobacteria</taxon>
        <taxon>Vibrionales</taxon>
        <taxon>Vibrionaceae</taxon>
        <taxon>Vibrio</taxon>
    </lineage>
</organism>
<reference evidence="1 2" key="1">
    <citation type="submission" date="2019-10" db="EMBL/GenBank/DDBJ databases">
        <title>Complete genome sequence of Vibrio sp. strain THAF100, isolated from non-filtered water from the water column of tank 6 of a marine aquarium containing stony-coral fragments. Water maintained at 26 degree C.</title>
        <authorList>
            <person name="Ruckert C."/>
            <person name="Franco A."/>
            <person name="Kalinowski J."/>
            <person name="Glaeser S."/>
        </authorList>
    </citation>
    <scope>NUCLEOTIDE SEQUENCE [LARGE SCALE GENOMIC DNA]</scope>
    <source>
        <strain evidence="1 2">THAF100</strain>
        <plasmid evidence="2">pthaf100_a</plasmid>
    </source>
</reference>
<dbReference type="RefSeq" id="WP_152431809.1">
    <property type="nucleotide sequence ID" value="NZ_CBCSDK010000012.1"/>
</dbReference>
<protein>
    <submittedName>
        <fullName evidence="1">Uncharacterized protein</fullName>
    </submittedName>
</protein>